<keyword evidence="7" id="KW-1185">Reference proteome</keyword>
<dbReference type="Gene3D" id="3.30.450.20">
    <property type="entry name" value="PAS domain"/>
    <property type="match status" value="1"/>
</dbReference>
<protein>
    <submittedName>
        <fullName evidence="6">PAS domain-containing protein</fullName>
    </submittedName>
</protein>
<keyword evidence="2" id="KW-0288">FMN</keyword>
<dbReference type="InterPro" id="IPR035965">
    <property type="entry name" value="PAS-like_dom_sf"/>
</dbReference>
<dbReference type="Pfam" id="PF13426">
    <property type="entry name" value="PAS_9"/>
    <property type="match status" value="1"/>
</dbReference>
<dbReference type="Proteomes" id="UP001056384">
    <property type="component" value="Chromosome 1"/>
</dbReference>
<dbReference type="AlphaFoldDB" id="A0A9Q9AIH4"/>
<feature type="region of interest" description="Disordered" evidence="4">
    <location>
        <begin position="750"/>
        <end position="848"/>
    </location>
</feature>
<reference evidence="6" key="1">
    <citation type="submission" date="2022-06" db="EMBL/GenBank/DDBJ databases">
        <title>Complete genome sequences of two strains of the flax pathogen Septoria linicola.</title>
        <authorList>
            <person name="Lapalu N."/>
            <person name="Simon A."/>
            <person name="Demenou B."/>
            <person name="Paumier D."/>
            <person name="Guillot M.-P."/>
            <person name="Gout L."/>
            <person name="Valade R."/>
        </authorList>
    </citation>
    <scope>NUCLEOTIDE SEQUENCE</scope>
    <source>
        <strain evidence="6">SE15195</strain>
    </source>
</reference>
<evidence type="ECO:0000256" key="4">
    <source>
        <dbReference type="SAM" id="MobiDB-lite"/>
    </source>
</evidence>
<feature type="domain" description="PAC" evidence="5">
    <location>
        <begin position="484"/>
        <end position="537"/>
    </location>
</feature>
<dbReference type="SUPFAM" id="SSF55785">
    <property type="entry name" value="PYP-like sensor domain (PAS domain)"/>
    <property type="match status" value="1"/>
</dbReference>
<evidence type="ECO:0000256" key="3">
    <source>
        <dbReference type="ARBA" id="ARBA00022991"/>
    </source>
</evidence>
<name>A0A9Q9AIH4_9PEZI</name>
<dbReference type="EMBL" id="CP099418">
    <property type="protein sequence ID" value="USW47543.1"/>
    <property type="molecule type" value="Genomic_DNA"/>
</dbReference>
<dbReference type="InterPro" id="IPR000014">
    <property type="entry name" value="PAS"/>
</dbReference>
<keyword evidence="3" id="KW-0157">Chromophore</keyword>
<evidence type="ECO:0000256" key="1">
    <source>
        <dbReference type="ARBA" id="ARBA00022630"/>
    </source>
</evidence>
<feature type="compositionally biased region" description="Basic and acidic residues" evidence="4">
    <location>
        <begin position="31"/>
        <end position="47"/>
    </location>
</feature>
<dbReference type="InterPro" id="IPR000700">
    <property type="entry name" value="PAS-assoc_C"/>
</dbReference>
<proteinExistence type="predicted"/>
<dbReference type="PANTHER" id="PTHR47429">
    <property type="entry name" value="PROTEIN TWIN LOV 1"/>
    <property type="match status" value="1"/>
</dbReference>
<dbReference type="OrthoDB" id="447251at2759"/>
<organism evidence="6 7">
    <name type="scientific">Septoria linicola</name>
    <dbReference type="NCBI Taxonomy" id="215465"/>
    <lineage>
        <taxon>Eukaryota</taxon>
        <taxon>Fungi</taxon>
        <taxon>Dikarya</taxon>
        <taxon>Ascomycota</taxon>
        <taxon>Pezizomycotina</taxon>
        <taxon>Dothideomycetes</taxon>
        <taxon>Dothideomycetidae</taxon>
        <taxon>Mycosphaerellales</taxon>
        <taxon>Mycosphaerellaceae</taxon>
        <taxon>Septoria</taxon>
    </lineage>
</organism>
<feature type="region of interest" description="Disordered" evidence="4">
    <location>
        <begin position="239"/>
        <end position="258"/>
    </location>
</feature>
<gene>
    <name evidence="6" type="ORF">Slin15195_G008620</name>
</gene>
<accession>A0A9Q9AIH4</accession>
<sequence>MPSTPKREMRLKAFSSAYEYVKQYPHQSPNGRRELRAMEKENQKERPPSGTTAQPRDRSKMNSVDTVDTAIFAPALNGEHHNGTNSEDSDDRHYVRSSTQSDGTVHRSKSIHSVDSDLPRSPNFVDMDGGTGQTAAPAELSKRGIHIPTRTRYVSAASCGRYNVLNPDPITLTVSSSSRPKPPQPFQPAHAKPTAWYGTTHEPGSPSPESPDDIAYEAGARSSAGSVFSQDTLATSIHTLPPLQTKGPDNSDSSFLEPVLEDDPRSWDLVAPAQDDQDIGSYALEKRSDQLFSAEHLRIIFDDPQLLLRFTGFLNSHRPQSISILIYYLDALKALRAINYANAIAEALEPIKGQNFTDEASKPTLNATLEEKANRAFNVLVQEDLPAYVAHTWTQVVSISIQRRITGTLAPHLREASEGLAEVFCLTDPSRTDNPIVFASEEFTRTTQYGMNYVIGRNCRFLQGPKSSPHSVRRLAIATVGGKEHCEVFVNYRRDGSPFMNLLMTAPLMDSRGNIRYFIGAQVDVSGLIKDCSEMDGLMRLVEKEQAERSENGDEEEGHKDEFQELSEMFNGAELDTVRKYGGRMHKEYVDHSDRESVHRPRLLLKDTSQDILDKDKRAMSDSGASAVVKERLNGKLEGVYQNYLLIRPAPSLRILFTSPSLRVPGILQSPFLNRIGGSSRVRSDLGAALAEGRGVTAKIRWLTRPDEDGEGEGRPRWIHCTPLLGHSGAVGVWMIVLVDEEGSLPGGSFGRRFRQAPPVSSNIGGKEWDASTSRERRQLNTYDKDDARKGVAKGDFYNQPGSRAASHSASVSRFASPAGRGPSRERRPEPQHLTSASASEFSFNLRG</sequence>
<feature type="region of interest" description="Disordered" evidence="4">
    <location>
        <begin position="21"/>
        <end position="143"/>
    </location>
</feature>
<dbReference type="GO" id="GO:0005634">
    <property type="term" value="C:nucleus"/>
    <property type="evidence" value="ECO:0007669"/>
    <property type="project" value="TreeGrafter"/>
</dbReference>
<feature type="compositionally biased region" description="Polar residues" evidence="4">
    <location>
        <begin position="833"/>
        <end position="848"/>
    </location>
</feature>
<evidence type="ECO:0000256" key="2">
    <source>
        <dbReference type="ARBA" id="ARBA00022643"/>
    </source>
</evidence>
<evidence type="ECO:0000313" key="6">
    <source>
        <dbReference type="EMBL" id="USW47543.1"/>
    </source>
</evidence>
<keyword evidence="1" id="KW-0285">Flavoprotein</keyword>
<dbReference type="PANTHER" id="PTHR47429:SF9">
    <property type="entry name" value="PAS DOMAIN-CONTAINING PROTEIN"/>
    <property type="match status" value="1"/>
</dbReference>
<evidence type="ECO:0000259" key="5">
    <source>
        <dbReference type="PROSITE" id="PS50113"/>
    </source>
</evidence>
<feature type="compositionally biased region" description="Basic and acidic residues" evidence="4">
    <location>
        <begin position="767"/>
        <end position="790"/>
    </location>
</feature>
<feature type="region of interest" description="Disordered" evidence="4">
    <location>
        <begin position="173"/>
        <end position="213"/>
    </location>
</feature>
<feature type="compositionally biased region" description="Low complexity" evidence="4">
    <location>
        <begin position="803"/>
        <end position="822"/>
    </location>
</feature>
<evidence type="ECO:0000313" key="7">
    <source>
        <dbReference type="Proteomes" id="UP001056384"/>
    </source>
</evidence>
<dbReference type="PROSITE" id="PS50113">
    <property type="entry name" value="PAC"/>
    <property type="match status" value="1"/>
</dbReference>